<proteinExistence type="predicted"/>
<dbReference type="AlphaFoldDB" id="A0A9Q4C651"/>
<comment type="caution">
    <text evidence="1">The sequence shown here is derived from an EMBL/GenBank/DDBJ whole genome shotgun (WGS) entry which is preliminary data.</text>
</comment>
<dbReference type="Proteomes" id="UP001149411">
    <property type="component" value="Unassembled WGS sequence"/>
</dbReference>
<reference evidence="1" key="1">
    <citation type="submission" date="2022-09" db="EMBL/GenBank/DDBJ databases">
        <title>Haloadaptaus new haloarchaeum isolated from saline soil.</title>
        <authorList>
            <person name="Duran-Viseras A."/>
            <person name="Sanchez-Porro C."/>
            <person name="Ventosa A."/>
        </authorList>
    </citation>
    <scope>NUCLEOTIDE SEQUENCE</scope>
    <source>
        <strain evidence="1">F3-133</strain>
    </source>
</reference>
<organism evidence="1 2">
    <name type="scientific">Halorutilus salinus</name>
    <dbReference type="NCBI Taxonomy" id="2487751"/>
    <lineage>
        <taxon>Archaea</taxon>
        <taxon>Methanobacteriati</taxon>
        <taxon>Methanobacteriota</taxon>
        <taxon>Stenosarchaea group</taxon>
        <taxon>Halobacteria</taxon>
        <taxon>Halorutilales</taxon>
        <taxon>Halorutilaceae</taxon>
        <taxon>Halorutilus</taxon>
    </lineage>
</organism>
<keyword evidence="2" id="KW-1185">Reference proteome</keyword>
<dbReference type="EMBL" id="RKLV01000012">
    <property type="protein sequence ID" value="MCX2819797.1"/>
    <property type="molecule type" value="Genomic_DNA"/>
</dbReference>
<protein>
    <submittedName>
        <fullName evidence="1">Uncharacterized protein</fullName>
    </submittedName>
</protein>
<accession>A0A9Q4C651</accession>
<dbReference type="RefSeq" id="WP_266088392.1">
    <property type="nucleotide sequence ID" value="NZ_RKLV01000012.1"/>
</dbReference>
<name>A0A9Q4C651_9EURY</name>
<sequence>MTDDELKIELRKSTEPSKNVEERWERLKTKANALEWEDKVDVAKSRKGTPKVINIDVAESRGNTSESNSYQRAKEWMNWASERGLNTRIKEKEDHRGRLQMRQQNA</sequence>
<evidence type="ECO:0000313" key="1">
    <source>
        <dbReference type="EMBL" id="MCX2819797.1"/>
    </source>
</evidence>
<evidence type="ECO:0000313" key="2">
    <source>
        <dbReference type="Proteomes" id="UP001149411"/>
    </source>
</evidence>
<gene>
    <name evidence="1" type="ORF">EGH25_10595</name>
</gene>